<feature type="signal peptide" evidence="3">
    <location>
        <begin position="1"/>
        <end position="20"/>
    </location>
</feature>
<feature type="region of interest" description="Disordered" evidence="2">
    <location>
        <begin position="68"/>
        <end position="101"/>
    </location>
</feature>
<proteinExistence type="predicted"/>
<evidence type="ECO:0000313" key="4">
    <source>
        <dbReference type="EMBL" id="CAG8550857.1"/>
    </source>
</evidence>
<name>A0A9N9B368_9GLOM</name>
<dbReference type="PANTHER" id="PTHR34587">
    <property type="entry name" value="VWFA DOMAIN-CONTAINING PROTEIN"/>
    <property type="match status" value="1"/>
</dbReference>
<dbReference type="OrthoDB" id="2336871at2759"/>
<dbReference type="PANTHER" id="PTHR34587:SF2">
    <property type="entry name" value="G-PROTEIN COUPLED RECEPTORS FAMILY 1 PROFILE DOMAIN-CONTAINING PROTEIN"/>
    <property type="match status" value="1"/>
</dbReference>
<comment type="caution">
    <text evidence="4">The sequence shown here is derived from an EMBL/GenBank/DDBJ whole genome shotgun (WGS) entry which is preliminary data.</text>
</comment>
<dbReference type="Proteomes" id="UP000789572">
    <property type="component" value="Unassembled WGS sequence"/>
</dbReference>
<keyword evidence="1" id="KW-0175">Coiled coil</keyword>
<reference evidence="4" key="1">
    <citation type="submission" date="2021-06" db="EMBL/GenBank/DDBJ databases">
        <authorList>
            <person name="Kallberg Y."/>
            <person name="Tangrot J."/>
            <person name="Rosling A."/>
        </authorList>
    </citation>
    <scope>NUCLEOTIDE SEQUENCE</scope>
    <source>
        <strain evidence="4">IA702</strain>
    </source>
</reference>
<accession>A0A9N9B368</accession>
<gene>
    <name evidence="4" type="ORF">POCULU_LOCUS5012</name>
</gene>
<feature type="chain" id="PRO_5040376222" evidence="3">
    <location>
        <begin position="21"/>
        <end position="257"/>
    </location>
</feature>
<dbReference type="EMBL" id="CAJVPJ010000710">
    <property type="protein sequence ID" value="CAG8550857.1"/>
    <property type="molecule type" value="Genomic_DNA"/>
</dbReference>
<keyword evidence="3" id="KW-0732">Signal</keyword>
<evidence type="ECO:0000256" key="2">
    <source>
        <dbReference type="SAM" id="MobiDB-lite"/>
    </source>
</evidence>
<feature type="coiled-coil region" evidence="1">
    <location>
        <begin position="29"/>
        <end position="59"/>
    </location>
</feature>
<evidence type="ECO:0000256" key="3">
    <source>
        <dbReference type="SAM" id="SignalP"/>
    </source>
</evidence>
<keyword evidence="5" id="KW-1185">Reference proteome</keyword>
<dbReference type="InterPro" id="IPR053216">
    <property type="entry name" value="Appressorial_penetr-assoc"/>
</dbReference>
<sequence length="257" mass="27672">MKFNLAVIFLLATLCVAVFATPVPEAAEVESLQKKRQRLRKLKRDTKALRKLNKRAAAAAVATDPNVFNQNTLSGPPNPNICNQSKLTKGNGTQDKTPGPGGRTCVTTQLGELPDVTNMPSSFIVSPQNGARIPANQPFTVSLKMSGIELGNFDNPDNQYYSFAQQLNKQGQIKGHSHITIQSLDGANPPNAQLFDFFKGLNNPPVNGVLSVSVANGLATKGLKRICSMSSSFAHTPVIMPVAQRGSQDDCIRVFIV</sequence>
<feature type="compositionally biased region" description="Polar residues" evidence="2">
    <location>
        <begin position="68"/>
        <end position="96"/>
    </location>
</feature>
<evidence type="ECO:0000256" key="1">
    <source>
        <dbReference type="SAM" id="Coils"/>
    </source>
</evidence>
<evidence type="ECO:0000313" key="5">
    <source>
        <dbReference type="Proteomes" id="UP000789572"/>
    </source>
</evidence>
<protein>
    <submittedName>
        <fullName evidence="4">9510_t:CDS:1</fullName>
    </submittedName>
</protein>
<organism evidence="4 5">
    <name type="scientific">Paraglomus occultum</name>
    <dbReference type="NCBI Taxonomy" id="144539"/>
    <lineage>
        <taxon>Eukaryota</taxon>
        <taxon>Fungi</taxon>
        <taxon>Fungi incertae sedis</taxon>
        <taxon>Mucoromycota</taxon>
        <taxon>Glomeromycotina</taxon>
        <taxon>Glomeromycetes</taxon>
        <taxon>Paraglomerales</taxon>
        <taxon>Paraglomeraceae</taxon>
        <taxon>Paraglomus</taxon>
    </lineage>
</organism>
<dbReference type="AlphaFoldDB" id="A0A9N9B368"/>